<dbReference type="Proteomes" id="UP001412239">
    <property type="component" value="Unassembled WGS sequence"/>
</dbReference>
<organism evidence="7 8">
    <name type="scientific">Tuber aestivum</name>
    <name type="common">summer truffle</name>
    <dbReference type="NCBI Taxonomy" id="59557"/>
    <lineage>
        <taxon>Eukaryota</taxon>
        <taxon>Fungi</taxon>
        <taxon>Dikarya</taxon>
        <taxon>Ascomycota</taxon>
        <taxon>Pezizomycotina</taxon>
        <taxon>Pezizomycetes</taxon>
        <taxon>Pezizales</taxon>
        <taxon>Tuberaceae</taxon>
        <taxon>Tuber</taxon>
    </lineage>
</organism>
<dbReference type="GO" id="GO:0001401">
    <property type="term" value="C:SAM complex"/>
    <property type="evidence" value="ECO:0007669"/>
    <property type="project" value="TreeGrafter"/>
</dbReference>
<dbReference type="GO" id="GO:0015914">
    <property type="term" value="P:phospholipid transport"/>
    <property type="evidence" value="ECO:0007669"/>
    <property type="project" value="TreeGrafter"/>
</dbReference>
<dbReference type="EMBL" id="LN891038">
    <property type="protein sequence ID" value="CUS10790.1"/>
    <property type="molecule type" value="Genomic_DNA"/>
</dbReference>
<comment type="subunit">
    <text evidence="6">Component of the ER-mitochondria encounter structure (ERMES) or MDM complex, composed of MMM1, MDM10, MDM12 and MDM34. Associates with the mitochondrial outer membrane sorting assembly machinery SAM(core) complex.</text>
</comment>
<comment type="function">
    <text evidence="6">Component of the ERMES/MDM complex, which serves as a molecular tether to connect the endoplasmic reticulum and mitochondria. Components of this complex are involved in the control of mitochondrial shape and protein biogenesis and may function in phospholipid exchange. MDM10 is involved in the late assembly steps of the general translocase of the mitochondrial outer membrane (TOM complex). Functions in the TOM40-specific route of the assembly of outer membrane beta-barrel proteins, including the association of TOM40 with the receptor TOM22 and small TOM proteins. Can associate with the SAM(core) complex as well as the MDM12-MMM1 complex, both involved in late steps of the major beta-barrel assembly pathway, that is responsible for biogenesis of all outer membrane beta-barrel proteins. May act as a switch that shuttles between both complexes and channels precursor proteins into the TOM40-specific pathway. Plays a role in mitochondrial morphology and in the inheritance of mitochondria.</text>
</comment>
<comment type="similarity">
    <text evidence="6">Belongs to the MDM10 family.</text>
</comment>
<evidence type="ECO:0000256" key="3">
    <source>
        <dbReference type="ARBA" id="ARBA00022787"/>
    </source>
</evidence>
<keyword evidence="3 6" id="KW-1000">Mitochondrion outer membrane</keyword>
<evidence type="ECO:0000256" key="2">
    <source>
        <dbReference type="ARBA" id="ARBA00022692"/>
    </source>
</evidence>
<name>A0A292PWD6_9PEZI</name>
<dbReference type="GO" id="GO:0070096">
    <property type="term" value="P:mitochondrial outer membrane translocase complex assembly"/>
    <property type="evidence" value="ECO:0007669"/>
    <property type="project" value="UniProtKB-UniRule"/>
</dbReference>
<keyword evidence="5 6" id="KW-0472">Membrane</keyword>
<dbReference type="GO" id="GO:1990456">
    <property type="term" value="P:mitochondrion-endoplasmic reticulum membrane tethering"/>
    <property type="evidence" value="ECO:0007669"/>
    <property type="project" value="UniProtKB-UniRule"/>
</dbReference>
<evidence type="ECO:0000256" key="6">
    <source>
        <dbReference type="HAMAP-Rule" id="MF_03102"/>
    </source>
</evidence>
<dbReference type="InterPro" id="IPR027539">
    <property type="entry name" value="Mdm10"/>
</dbReference>
<evidence type="ECO:0000313" key="7">
    <source>
        <dbReference type="EMBL" id="CUS10790.1"/>
    </source>
</evidence>
<accession>A0A292PWD6</accession>
<dbReference type="AlphaFoldDB" id="A0A292PWD6"/>
<dbReference type="GO" id="GO:0045040">
    <property type="term" value="P:protein insertion into mitochondrial outer membrane"/>
    <property type="evidence" value="ECO:0007669"/>
    <property type="project" value="UniProtKB-UniRule"/>
</dbReference>
<keyword evidence="8" id="KW-1185">Reference proteome</keyword>
<dbReference type="GO" id="GO:0051654">
    <property type="term" value="P:establishment of mitochondrion localization"/>
    <property type="evidence" value="ECO:0007669"/>
    <property type="project" value="TreeGrafter"/>
</dbReference>
<comment type="domain">
    <text evidence="6">Lacks alpha-helical transmembrane segments, suggesting that it resides in the membrane via beta-sheet conformations similar to those predicted for other outer membrane proteins and porin.</text>
</comment>
<reference evidence="7" key="1">
    <citation type="submission" date="2015-10" db="EMBL/GenBank/DDBJ databases">
        <authorList>
            <person name="Regsiter A."/>
            <person name="william w."/>
        </authorList>
    </citation>
    <scope>NUCLEOTIDE SEQUENCE</scope>
    <source>
        <strain evidence="7">Montdore</strain>
    </source>
</reference>
<comment type="subcellular location">
    <subcellularLocation>
        <location evidence="6">Mitochondrion outer membrane</location>
        <topology evidence="6">Multi-pass membrane protein</topology>
    </subcellularLocation>
    <text evidence="6">The ERMES/MDM complex localizes to a few discrete foci (around 10 per single cell), that represent mitochondria-endoplasmic reticulum junctions. These foci are often found next to mtDNA nucleoids.</text>
</comment>
<proteinExistence type="inferred from homology"/>
<keyword evidence="1 6" id="KW-1134">Transmembrane beta strand</keyword>
<dbReference type="GO" id="GO:0032865">
    <property type="term" value="C:ERMES complex"/>
    <property type="evidence" value="ECO:0007669"/>
    <property type="project" value="UniProtKB-UniRule"/>
</dbReference>
<evidence type="ECO:0000256" key="4">
    <source>
        <dbReference type="ARBA" id="ARBA00023128"/>
    </source>
</evidence>
<sequence length="371" mass="41535">MLTYMDYLQNAFHRATSWDPDNSYVNLTATAQALLDFPTPRGLKMNFSSLSTPKFGTSYSLSNHGVVDGSVSYLYSSLPLHNVHRSAEVDLHDVTTGYRQLEELRPPDNERFWEVWKGGVRVDGRNSLLFGRMYLPTSTLEALYLRRMKPTTQFRITGVSDGRLKSGGTIMAMMQHDFGKWSGEYLYSTDGALIGARGLYNFGRDPRKQPNPPPRTSDEKAVGRFSMGAEFYYGMLNKSAGMSTGLRYTTLPTHPNAPTTMTLTLTPLMGSLSATYAIKAGETASFCSRFDFNMYSYESDLSLGCEVWRREDVEKEDFAGVLKARVSQTSGIGLLWEGRLKHLLFSVGAGIDLRRKDQLVRAVGLELQYSS</sequence>
<dbReference type="Pfam" id="PF12519">
    <property type="entry name" value="MDM10"/>
    <property type="match status" value="1"/>
</dbReference>
<keyword evidence="4 6" id="KW-0496">Mitochondrion</keyword>
<dbReference type="HAMAP" id="MF_03102">
    <property type="entry name" value="Mdm10"/>
    <property type="match status" value="1"/>
</dbReference>
<evidence type="ECO:0000256" key="5">
    <source>
        <dbReference type="ARBA" id="ARBA00023136"/>
    </source>
</evidence>
<keyword evidence="2 6" id="KW-0812">Transmembrane</keyword>
<protein>
    <recommendedName>
        <fullName evidence="6">Mitochondrial distribution and morphology protein 10</fullName>
    </recommendedName>
    <alternativeName>
        <fullName evidence="6">Mitochondrial inheritance component MDM10</fullName>
    </alternativeName>
</protein>
<dbReference type="PANTHER" id="PTHR28035:SF1">
    <property type="entry name" value="MITOCHONDRIAL DISTRIBUTION AND MORPHOLOGY PROTEIN 10"/>
    <property type="match status" value="1"/>
</dbReference>
<gene>
    <name evidence="6" type="primary">MDM10</name>
    <name evidence="7" type="ORF">GSTUAT00005063001</name>
</gene>
<dbReference type="PANTHER" id="PTHR28035">
    <property type="entry name" value="MITOCHONDRIAL DISTRIBUTION AND MORPHOLOGY PROTEIN 10"/>
    <property type="match status" value="1"/>
</dbReference>
<evidence type="ECO:0000256" key="1">
    <source>
        <dbReference type="ARBA" id="ARBA00022452"/>
    </source>
</evidence>
<evidence type="ECO:0000313" key="8">
    <source>
        <dbReference type="Proteomes" id="UP001412239"/>
    </source>
</evidence>